<sequence>MATPPQFIWENGLRKVVPYYYTDSVRTKGRWVGRTVYDVFTTEFRNKTEDYYVSRVNLSIAFLKHHVTDRRF</sequence>
<dbReference type="Proteomes" id="UP000019384">
    <property type="component" value="Unassembled WGS sequence"/>
</dbReference>
<dbReference type="AlphaFoldDB" id="W6MSR9"/>
<evidence type="ECO:0000313" key="1">
    <source>
        <dbReference type="EMBL" id="CDK24825.1"/>
    </source>
</evidence>
<reference evidence="1" key="1">
    <citation type="submission" date="2013-12" db="EMBL/GenBank/DDBJ databases">
        <authorList>
            <person name="Genoscope - CEA"/>
        </authorList>
    </citation>
    <scope>NUCLEOTIDE SEQUENCE</scope>
    <source>
        <strain evidence="1">CBS 1993</strain>
    </source>
</reference>
<evidence type="ECO:0000313" key="2">
    <source>
        <dbReference type="Proteomes" id="UP000019384"/>
    </source>
</evidence>
<organism evidence="1 2">
    <name type="scientific">Kuraishia capsulata CBS 1993</name>
    <dbReference type="NCBI Taxonomy" id="1382522"/>
    <lineage>
        <taxon>Eukaryota</taxon>
        <taxon>Fungi</taxon>
        <taxon>Dikarya</taxon>
        <taxon>Ascomycota</taxon>
        <taxon>Saccharomycotina</taxon>
        <taxon>Pichiomycetes</taxon>
        <taxon>Pichiales</taxon>
        <taxon>Pichiaceae</taxon>
        <taxon>Kuraishia</taxon>
    </lineage>
</organism>
<accession>W6MSR9</accession>
<dbReference type="OrthoDB" id="424794at2759"/>
<dbReference type="STRING" id="1382522.W6MSR9"/>
<gene>
    <name evidence="1" type="ORF">KUCA_T00000792001</name>
</gene>
<dbReference type="GeneID" id="34518228"/>
<dbReference type="HOGENOM" id="CLU_2722589_0_0_1"/>
<reference evidence="1" key="2">
    <citation type="submission" date="2014-02" db="EMBL/GenBank/DDBJ databases">
        <title>Complete DNA sequence of /Kuraishia capsulata/ illustrates novel genomic features among budding yeasts (/Saccharomycotina/).</title>
        <authorList>
            <person name="Morales L."/>
            <person name="Noel B."/>
            <person name="Porcel B."/>
            <person name="Marcet-Houben M."/>
            <person name="Hullo M-F."/>
            <person name="Sacerdot C."/>
            <person name="Tekaia F."/>
            <person name="Leh-Louis V."/>
            <person name="Despons L."/>
            <person name="Khanna V."/>
            <person name="Aury J-M."/>
            <person name="Barbe V."/>
            <person name="Couloux A."/>
            <person name="Labadie K."/>
            <person name="Pelletier E."/>
            <person name="Souciet J-L."/>
            <person name="Boekhout T."/>
            <person name="Gabaldon T."/>
            <person name="Wincker P."/>
            <person name="Dujon B."/>
        </authorList>
    </citation>
    <scope>NUCLEOTIDE SEQUENCE</scope>
    <source>
        <strain evidence="1">CBS 1993</strain>
    </source>
</reference>
<name>W6MSR9_9ASCO</name>
<proteinExistence type="predicted"/>
<protein>
    <submittedName>
        <fullName evidence="1">Uncharacterized protein</fullName>
    </submittedName>
</protein>
<dbReference type="EMBL" id="HG793125">
    <property type="protein sequence ID" value="CDK24825.1"/>
    <property type="molecule type" value="Genomic_DNA"/>
</dbReference>
<dbReference type="RefSeq" id="XP_022456840.1">
    <property type="nucleotide sequence ID" value="XM_022605365.1"/>
</dbReference>
<keyword evidence="2" id="KW-1185">Reference proteome</keyword>